<name>E6PDV4_9ZZZZ</name>
<dbReference type="PANTHER" id="PTHR33608">
    <property type="entry name" value="BLL2464 PROTEIN"/>
    <property type="match status" value="1"/>
</dbReference>
<proteinExistence type="predicted"/>
<evidence type="ECO:0000313" key="2">
    <source>
        <dbReference type="EMBL" id="CBH74639.1"/>
    </source>
</evidence>
<dbReference type="PANTHER" id="PTHR33608:SF6">
    <property type="entry name" value="BLL2464 PROTEIN"/>
    <property type="match status" value="1"/>
</dbReference>
<accession>E6PDV4</accession>
<organism evidence="2">
    <name type="scientific">mine drainage metagenome</name>
    <dbReference type="NCBI Taxonomy" id="410659"/>
    <lineage>
        <taxon>unclassified sequences</taxon>
        <taxon>metagenomes</taxon>
        <taxon>ecological metagenomes</taxon>
    </lineage>
</organism>
<protein>
    <recommendedName>
        <fullName evidence="1">DUF58 domain-containing protein</fullName>
    </recommendedName>
</protein>
<dbReference type="Pfam" id="PF01882">
    <property type="entry name" value="DUF58"/>
    <property type="match status" value="1"/>
</dbReference>
<sequence length="278" mass="30347">MTLREALLRGRHRPRLFGGGSPTSSRGDGYEFAQLRGYVAGDDTRRIDWAATARSGVLQTRVMLEDIALVFAAICDRSRSMSLGRRRALAEAADDAIAAWFGAGSGEDRAIAILAHGPVPERARAGREGAALAREALRGEPEGAFDPNALLDIAGATLPRGAALLVVTDASAAERCDDVRLAEIARRFDGTFCLARDPWLEDFPLHGFAKLVDVESGERLLRWFGRRERDAYRRASIEREEGLLRRLRRCGWRTGILDESDGVGALAEAFGIPRGAFD</sequence>
<reference evidence="2" key="1">
    <citation type="submission" date="2009-10" db="EMBL/GenBank/DDBJ databases">
        <title>Diversity of trophic interactions inside an arsenic-rich microbial ecosystem.</title>
        <authorList>
            <person name="Bertin P.N."/>
            <person name="Heinrich-Salmeron A."/>
            <person name="Pelletier E."/>
            <person name="Goulhen-Chollet F."/>
            <person name="Arsene-Ploetze F."/>
            <person name="Gallien S."/>
            <person name="Calteau A."/>
            <person name="Vallenet D."/>
            <person name="Casiot C."/>
            <person name="Chane-Woon-Ming B."/>
            <person name="Giloteaux L."/>
            <person name="Barakat M."/>
            <person name="Bonnefoy V."/>
            <person name="Bruneel O."/>
            <person name="Chandler M."/>
            <person name="Cleiss J."/>
            <person name="Duran R."/>
            <person name="Elbaz-Poulichet F."/>
            <person name="Fonknechten N."/>
            <person name="Lauga B."/>
            <person name="Mornico D."/>
            <person name="Ortet P."/>
            <person name="Schaeffer C."/>
            <person name="Siguier P."/>
            <person name="Alexander Thil Smith A."/>
            <person name="Van Dorsselaer A."/>
            <person name="Weissenbach J."/>
            <person name="Medigue C."/>
            <person name="Le Paslier D."/>
        </authorList>
    </citation>
    <scope>NUCLEOTIDE SEQUENCE</scope>
</reference>
<evidence type="ECO:0000259" key="1">
    <source>
        <dbReference type="Pfam" id="PF01882"/>
    </source>
</evidence>
<dbReference type="InterPro" id="IPR002881">
    <property type="entry name" value="DUF58"/>
</dbReference>
<dbReference type="AlphaFoldDB" id="E6PDV4"/>
<gene>
    <name evidence="2" type="ORF">CARN1_1742</name>
</gene>
<feature type="domain" description="DUF58" evidence="1">
    <location>
        <begin position="35"/>
        <end position="237"/>
    </location>
</feature>
<dbReference type="EMBL" id="CABL01000002">
    <property type="protein sequence ID" value="CBH74639.1"/>
    <property type="molecule type" value="Genomic_DNA"/>
</dbReference>
<comment type="caution">
    <text evidence="2">The sequence shown here is derived from an EMBL/GenBank/DDBJ whole genome shotgun (WGS) entry which is preliminary data.</text>
</comment>